<dbReference type="EMBL" id="UINC01086827">
    <property type="protein sequence ID" value="SVC35647.1"/>
    <property type="molecule type" value="Genomic_DNA"/>
</dbReference>
<accession>A0A382LK98</accession>
<proteinExistence type="predicted"/>
<name>A0A382LK98_9ZZZZ</name>
<feature type="non-terminal residue" evidence="1">
    <location>
        <position position="1"/>
    </location>
</feature>
<gene>
    <name evidence="1" type="ORF">METZ01_LOCUS288501</name>
</gene>
<evidence type="ECO:0000313" key="1">
    <source>
        <dbReference type="EMBL" id="SVC35647.1"/>
    </source>
</evidence>
<sequence length="99" mass="11006">VTATGQQANPKETASLVTAARSGDESAFMRLVNRVEAEQERQGVLTVAVDNQERTITQARGRYNAVPHRSNRSAKIQRIGKGYLQLLEASAQVLRQWQE</sequence>
<dbReference type="AlphaFoldDB" id="A0A382LK98"/>
<organism evidence="1">
    <name type="scientific">marine metagenome</name>
    <dbReference type="NCBI Taxonomy" id="408172"/>
    <lineage>
        <taxon>unclassified sequences</taxon>
        <taxon>metagenomes</taxon>
        <taxon>ecological metagenomes</taxon>
    </lineage>
</organism>
<reference evidence="1" key="1">
    <citation type="submission" date="2018-05" db="EMBL/GenBank/DDBJ databases">
        <authorList>
            <person name="Lanie J.A."/>
            <person name="Ng W.-L."/>
            <person name="Kazmierczak K.M."/>
            <person name="Andrzejewski T.M."/>
            <person name="Davidsen T.M."/>
            <person name="Wayne K.J."/>
            <person name="Tettelin H."/>
            <person name="Glass J.I."/>
            <person name="Rusch D."/>
            <person name="Podicherti R."/>
            <person name="Tsui H.-C.T."/>
            <person name="Winkler M.E."/>
        </authorList>
    </citation>
    <scope>NUCLEOTIDE SEQUENCE</scope>
</reference>
<protein>
    <submittedName>
        <fullName evidence="1">Uncharacterized protein</fullName>
    </submittedName>
</protein>